<evidence type="ECO:0000313" key="3">
    <source>
        <dbReference type="Proteomes" id="UP001141552"/>
    </source>
</evidence>
<feature type="compositionally biased region" description="Basic and acidic residues" evidence="1">
    <location>
        <begin position="44"/>
        <end position="73"/>
    </location>
</feature>
<feature type="compositionally biased region" description="Basic and acidic residues" evidence="1">
    <location>
        <begin position="8"/>
        <end position="18"/>
    </location>
</feature>
<proteinExistence type="predicted"/>
<dbReference type="EMBL" id="JAKUCV010004053">
    <property type="protein sequence ID" value="KAJ4836656.1"/>
    <property type="molecule type" value="Genomic_DNA"/>
</dbReference>
<name>A0A9Q0JBN8_9ROSI</name>
<feature type="region of interest" description="Disordered" evidence="1">
    <location>
        <begin position="1"/>
        <end position="73"/>
    </location>
</feature>
<protein>
    <recommendedName>
        <fullName evidence="4">Armadillo repeat-containing domain-containing protein</fullName>
    </recommendedName>
</protein>
<evidence type="ECO:0000256" key="1">
    <source>
        <dbReference type="SAM" id="MobiDB-lite"/>
    </source>
</evidence>
<sequence>MGPQLPIEVDKGRVEGDVQRGAAPSEPAGSDGSWGGAGAVLVGDKGREGEDRGGRDGGDNADSRAEESGREFEKVSGIRVLVDLLDMGTGSSHRIKENAVGALLNLVRTGTLESSNKLKDAIINESGGCAIDGIRDVAHSPTSDPKSKTKALTL</sequence>
<dbReference type="Proteomes" id="UP001141552">
    <property type="component" value="Unassembled WGS sequence"/>
</dbReference>
<comment type="caution">
    <text evidence="2">The sequence shown here is derived from an EMBL/GenBank/DDBJ whole genome shotgun (WGS) entry which is preliminary data.</text>
</comment>
<dbReference type="OrthoDB" id="7537227at2759"/>
<reference evidence="2" key="2">
    <citation type="journal article" date="2023" name="Plants (Basel)">
        <title>Annotation of the Turnera subulata (Passifloraceae) Draft Genome Reveals the S-Locus Evolved after the Divergence of Turneroideae from Passifloroideae in a Stepwise Manner.</title>
        <authorList>
            <person name="Henning P.M."/>
            <person name="Roalson E.H."/>
            <person name="Mir W."/>
            <person name="McCubbin A.G."/>
            <person name="Shore J.S."/>
        </authorList>
    </citation>
    <scope>NUCLEOTIDE SEQUENCE</scope>
    <source>
        <strain evidence="2">F60SS</strain>
    </source>
</reference>
<accession>A0A9Q0JBN8</accession>
<evidence type="ECO:0008006" key="4">
    <source>
        <dbReference type="Google" id="ProtNLM"/>
    </source>
</evidence>
<organism evidence="2 3">
    <name type="scientific">Turnera subulata</name>
    <dbReference type="NCBI Taxonomy" id="218843"/>
    <lineage>
        <taxon>Eukaryota</taxon>
        <taxon>Viridiplantae</taxon>
        <taxon>Streptophyta</taxon>
        <taxon>Embryophyta</taxon>
        <taxon>Tracheophyta</taxon>
        <taxon>Spermatophyta</taxon>
        <taxon>Magnoliopsida</taxon>
        <taxon>eudicotyledons</taxon>
        <taxon>Gunneridae</taxon>
        <taxon>Pentapetalae</taxon>
        <taxon>rosids</taxon>
        <taxon>fabids</taxon>
        <taxon>Malpighiales</taxon>
        <taxon>Passifloraceae</taxon>
        <taxon>Turnera</taxon>
    </lineage>
</organism>
<keyword evidence="3" id="KW-1185">Reference proteome</keyword>
<evidence type="ECO:0000313" key="2">
    <source>
        <dbReference type="EMBL" id="KAJ4836656.1"/>
    </source>
</evidence>
<reference evidence="2" key="1">
    <citation type="submission" date="2022-02" db="EMBL/GenBank/DDBJ databases">
        <authorList>
            <person name="Henning P.M."/>
            <person name="McCubbin A.G."/>
            <person name="Shore J.S."/>
        </authorList>
    </citation>
    <scope>NUCLEOTIDE SEQUENCE</scope>
    <source>
        <strain evidence="2">F60SS</strain>
        <tissue evidence="2">Leaves</tissue>
    </source>
</reference>
<dbReference type="AlphaFoldDB" id="A0A9Q0JBN8"/>
<gene>
    <name evidence="2" type="ORF">Tsubulata_031061</name>
</gene>